<evidence type="ECO:0000313" key="1">
    <source>
        <dbReference type="EMBL" id="CAD2195846.1"/>
    </source>
</evidence>
<accession>A0A6V7X921</accession>
<organism evidence="1 2">
    <name type="scientific">Meloidogyne enterolobii</name>
    <name type="common">Root-knot nematode worm</name>
    <name type="synonym">Meloidogyne mayaguensis</name>
    <dbReference type="NCBI Taxonomy" id="390850"/>
    <lineage>
        <taxon>Eukaryota</taxon>
        <taxon>Metazoa</taxon>
        <taxon>Ecdysozoa</taxon>
        <taxon>Nematoda</taxon>
        <taxon>Chromadorea</taxon>
        <taxon>Rhabditida</taxon>
        <taxon>Tylenchina</taxon>
        <taxon>Tylenchomorpha</taxon>
        <taxon>Tylenchoidea</taxon>
        <taxon>Meloidogynidae</taxon>
        <taxon>Meloidogyninae</taxon>
        <taxon>Meloidogyne</taxon>
    </lineage>
</organism>
<proteinExistence type="predicted"/>
<evidence type="ECO:0000313" key="2">
    <source>
        <dbReference type="Proteomes" id="UP000580250"/>
    </source>
</evidence>
<dbReference type="AlphaFoldDB" id="A0A6V7X921"/>
<reference evidence="1 2" key="1">
    <citation type="submission" date="2020-08" db="EMBL/GenBank/DDBJ databases">
        <authorList>
            <person name="Koutsovoulos G."/>
            <person name="Danchin GJ E."/>
        </authorList>
    </citation>
    <scope>NUCLEOTIDE SEQUENCE [LARGE SCALE GENOMIC DNA]</scope>
</reference>
<name>A0A6V7X921_MELEN</name>
<gene>
    <name evidence="1" type="ORF">MENT_LOCUS48962</name>
</gene>
<dbReference type="Proteomes" id="UP000580250">
    <property type="component" value="Unassembled WGS sequence"/>
</dbReference>
<dbReference type="EMBL" id="CAJEWN010001250">
    <property type="protein sequence ID" value="CAD2195846.1"/>
    <property type="molecule type" value="Genomic_DNA"/>
</dbReference>
<protein>
    <submittedName>
        <fullName evidence="1">Uncharacterized protein</fullName>
    </submittedName>
</protein>
<sequence>MVLSFQKIYLQHQSCKILSIFQPSFSNKFKGKGQLSRINKNVCKN</sequence>
<comment type="caution">
    <text evidence="1">The sequence shown here is derived from an EMBL/GenBank/DDBJ whole genome shotgun (WGS) entry which is preliminary data.</text>
</comment>